<proteinExistence type="predicted"/>
<keyword evidence="2" id="KW-1185">Reference proteome</keyword>
<comment type="caution">
    <text evidence="1">The sequence shown here is derived from an EMBL/GenBank/DDBJ whole genome shotgun (WGS) entry which is preliminary data.</text>
</comment>
<name>A0ABS8GY53_9SPHN</name>
<evidence type="ECO:0000313" key="2">
    <source>
        <dbReference type="Proteomes" id="UP001198830"/>
    </source>
</evidence>
<protein>
    <submittedName>
        <fullName evidence="1">Uncharacterized protein</fullName>
    </submittedName>
</protein>
<organism evidence="1 2">
    <name type="scientific">Sphingobium soli</name>
    <dbReference type="NCBI Taxonomy" id="1591116"/>
    <lineage>
        <taxon>Bacteria</taxon>
        <taxon>Pseudomonadati</taxon>
        <taxon>Pseudomonadota</taxon>
        <taxon>Alphaproteobacteria</taxon>
        <taxon>Sphingomonadales</taxon>
        <taxon>Sphingomonadaceae</taxon>
        <taxon>Sphingobium</taxon>
    </lineage>
</organism>
<dbReference type="RefSeq" id="WP_228226081.1">
    <property type="nucleotide sequence ID" value="NZ_JAJGNP010000001.1"/>
</dbReference>
<gene>
    <name evidence="1" type="ORF">LL253_00730</name>
</gene>
<reference evidence="1 2" key="1">
    <citation type="submission" date="2021-10" db="EMBL/GenBank/DDBJ databases">
        <title>The diversity and Nitrogen Metabolism of Culturable Nitrate-Utilizing Bacteria Within the Oxygen Minimum Zone of the Changjiang (Yangtze River)Estuary.</title>
        <authorList>
            <person name="Zhang D."/>
            <person name="Zheng J."/>
            <person name="Liu S."/>
            <person name="He W."/>
        </authorList>
    </citation>
    <scope>NUCLEOTIDE SEQUENCE [LARGE SCALE GENOMIC DNA]</scope>
    <source>
        <strain evidence="1 2">FXH275-2</strain>
    </source>
</reference>
<dbReference type="EMBL" id="JAJGNP010000001">
    <property type="protein sequence ID" value="MCC4231210.1"/>
    <property type="molecule type" value="Genomic_DNA"/>
</dbReference>
<sequence length="77" mass="8566">MFTFVAATLFSAAFLMAVGTIIWMVAAYHDKMVAALLFQPIPQTPQVYHIRINRPRVTNRLRAPDTRSLAAHPLSAA</sequence>
<dbReference type="Proteomes" id="UP001198830">
    <property type="component" value="Unassembled WGS sequence"/>
</dbReference>
<evidence type="ECO:0000313" key="1">
    <source>
        <dbReference type="EMBL" id="MCC4231210.1"/>
    </source>
</evidence>
<accession>A0ABS8GY53</accession>